<reference evidence="6" key="1">
    <citation type="submission" date="2017-11" db="EMBL/GenBank/DDBJ databases">
        <title>The sensing device of the deep-sea amphipod.</title>
        <authorList>
            <person name="Kobayashi H."/>
            <person name="Nagahama T."/>
            <person name="Arai W."/>
            <person name="Sasagawa Y."/>
            <person name="Umeda M."/>
            <person name="Hayashi T."/>
            <person name="Nikaido I."/>
            <person name="Watanabe H."/>
            <person name="Oguri K."/>
            <person name="Kitazato H."/>
            <person name="Fujioka K."/>
            <person name="Kido Y."/>
            <person name="Takami H."/>
        </authorList>
    </citation>
    <scope>NUCLEOTIDE SEQUENCE</scope>
    <source>
        <tissue evidence="6">Whole body</tissue>
    </source>
</reference>
<comment type="similarity">
    <text evidence="1">Belongs to the type-B carboxylesterase/lipase family.</text>
</comment>
<dbReference type="InterPro" id="IPR029058">
    <property type="entry name" value="AB_hydrolase_fold"/>
</dbReference>
<dbReference type="InterPro" id="IPR002018">
    <property type="entry name" value="CarbesteraseB"/>
</dbReference>
<evidence type="ECO:0000256" key="2">
    <source>
        <dbReference type="ARBA" id="ARBA00022487"/>
    </source>
</evidence>
<protein>
    <submittedName>
        <fullName evidence="6">Juvenile hormone esterase-like protein 1</fullName>
    </submittedName>
</protein>
<dbReference type="SUPFAM" id="SSF53474">
    <property type="entry name" value="alpha/beta-Hydrolases"/>
    <property type="match status" value="1"/>
</dbReference>
<accession>A0A6A7G184</accession>
<evidence type="ECO:0000259" key="5">
    <source>
        <dbReference type="Pfam" id="PF00135"/>
    </source>
</evidence>
<dbReference type="Pfam" id="PF00135">
    <property type="entry name" value="COesterase"/>
    <property type="match status" value="1"/>
</dbReference>
<evidence type="ECO:0000313" key="6">
    <source>
        <dbReference type="EMBL" id="LAC24596.1"/>
    </source>
</evidence>
<name>A0A6A7G184_9CRUS</name>
<keyword evidence="2" id="KW-0719">Serine esterase</keyword>
<proteinExistence type="evidence at transcript level"/>
<dbReference type="PANTHER" id="PTHR43142:SF1">
    <property type="entry name" value="CARBOXYLIC ESTER HYDROLASE"/>
    <property type="match status" value="1"/>
</dbReference>
<evidence type="ECO:0000256" key="3">
    <source>
        <dbReference type="ARBA" id="ARBA00022801"/>
    </source>
</evidence>
<dbReference type="AlphaFoldDB" id="A0A6A7G184"/>
<dbReference type="EMBL" id="IACT01005441">
    <property type="protein sequence ID" value="LAC24596.1"/>
    <property type="molecule type" value="mRNA"/>
</dbReference>
<evidence type="ECO:0000256" key="4">
    <source>
        <dbReference type="ARBA" id="ARBA00023180"/>
    </source>
</evidence>
<dbReference type="Gene3D" id="3.40.50.1820">
    <property type="entry name" value="alpha/beta hydrolase"/>
    <property type="match status" value="1"/>
</dbReference>
<sequence length="261" mass="30517">MKNGEHSKIDLLAGVTKDDGAYFSSMMYSSEKMITDLKDNFERMGPISLLLPDDVDLATQIYHHYFGQEMNFPEQADEFTDLMTDRFFKIPHYNVAQDHMQNVAGSGKRVYLYELRHRGQQSYLDRIPMPYLADPEVYEKWVCHADDLAYIFPGTPLFRQHENEVDQQLTRTVVKLWTNFAATGNPTPDASLGFIWEAAEEKRLRQLVLQQQPYMTDNIQQQAREFWSSLPLPENIRKHQHKFASGVEEFLEEITDTHFEL</sequence>
<evidence type="ECO:0000256" key="1">
    <source>
        <dbReference type="ARBA" id="ARBA00005964"/>
    </source>
</evidence>
<feature type="domain" description="Carboxylesterase type B" evidence="5">
    <location>
        <begin position="3"/>
        <end position="227"/>
    </location>
</feature>
<keyword evidence="3" id="KW-0378">Hydrolase</keyword>
<dbReference type="GO" id="GO:0052689">
    <property type="term" value="F:carboxylic ester hydrolase activity"/>
    <property type="evidence" value="ECO:0007669"/>
    <property type="project" value="UniProtKB-KW"/>
</dbReference>
<keyword evidence="4" id="KW-0325">Glycoprotein</keyword>
<organism evidence="6">
    <name type="scientific">Hirondellea gigas</name>
    <dbReference type="NCBI Taxonomy" id="1518452"/>
    <lineage>
        <taxon>Eukaryota</taxon>
        <taxon>Metazoa</taxon>
        <taxon>Ecdysozoa</taxon>
        <taxon>Arthropoda</taxon>
        <taxon>Crustacea</taxon>
        <taxon>Multicrustacea</taxon>
        <taxon>Malacostraca</taxon>
        <taxon>Eumalacostraca</taxon>
        <taxon>Peracarida</taxon>
        <taxon>Amphipoda</taxon>
        <taxon>Amphilochidea</taxon>
        <taxon>Lysianassida</taxon>
        <taxon>Lysianassidira</taxon>
        <taxon>Lysianassoidea</taxon>
        <taxon>Lysianassidae</taxon>
        <taxon>Hirondellea</taxon>
    </lineage>
</organism>
<dbReference type="PANTHER" id="PTHR43142">
    <property type="entry name" value="CARBOXYLIC ESTER HYDROLASE"/>
    <property type="match status" value="1"/>
</dbReference>